<evidence type="ECO:0000313" key="2">
    <source>
        <dbReference type="EnsemblPlants" id="PGSC0003DMT400017103"/>
    </source>
</evidence>
<name>M1A8K6_SOLTU</name>
<dbReference type="PANTHER" id="PTHR34427:SF10">
    <property type="entry name" value="DUF4283 DOMAIN-CONTAINING PROTEIN"/>
    <property type="match status" value="1"/>
</dbReference>
<sequence length="117" mass="13372">MGLRGKDSYKEIIQKNKWRAGEQGLTLAAFYEGEKGPLSRCLAGRFQECVEIPTRSEVRSWVENSWMGIHNLQIYDMNGTQILFEFQSRIDAKQVGSEKSPSAFRMVDTNGMSFSRN</sequence>
<dbReference type="PANTHER" id="PTHR34427">
    <property type="entry name" value="DUF4283 DOMAIN PROTEIN"/>
    <property type="match status" value="1"/>
</dbReference>
<dbReference type="InterPro" id="IPR025558">
    <property type="entry name" value="DUF4283"/>
</dbReference>
<proteinExistence type="predicted"/>
<reference evidence="3" key="1">
    <citation type="journal article" date="2011" name="Nature">
        <title>Genome sequence and analysis of the tuber crop potato.</title>
        <authorList>
            <consortium name="The Potato Genome Sequencing Consortium"/>
        </authorList>
    </citation>
    <scope>NUCLEOTIDE SEQUENCE [LARGE SCALE GENOMIC DNA]</scope>
    <source>
        <strain evidence="3">cv. DM1-3 516 R44</strain>
    </source>
</reference>
<feature type="domain" description="DUF4283" evidence="1">
    <location>
        <begin position="38"/>
        <end position="96"/>
    </location>
</feature>
<evidence type="ECO:0000313" key="3">
    <source>
        <dbReference type="Proteomes" id="UP000011115"/>
    </source>
</evidence>
<dbReference type="EnsemblPlants" id="PGSC0003DMT400017103">
    <property type="protein sequence ID" value="PGSC0003DMT400017103"/>
    <property type="gene ID" value="PGSC0003DMG401006676"/>
</dbReference>
<organism evidence="2 3">
    <name type="scientific">Solanum tuberosum</name>
    <name type="common">Potato</name>
    <dbReference type="NCBI Taxonomy" id="4113"/>
    <lineage>
        <taxon>Eukaryota</taxon>
        <taxon>Viridiplantae</taxon>
        <taxon>Streptophyta</taxon>
        <taxon>Embryophyta</taxon>
        <taxon>Tracheophyta</taxon>
        <taxon>Spermatophyta</taxon>
        <taxon>Magnoliopsida</taxon>
        <taxon>eudicotyledons</taxon>
        <taxon>Gunneridae</taxon>
        <taxon>Pentapetalae</taxon>
        <taxon>asterids</taxon>
        <taxon>lamiids</taxon>
        <taxon>Solanales</taxon>
        <taxon>Solanaceae</taxon>
        <taxon>Solanoideae</taxon>
        <taxon>Solaneae</taxon>
        <taxon>Solanum</taxon>
    </lineage>
</organism>
<dbReference type="PaxDb" id="4113-PGSC0003DMT400017103"/>
<dbReference type="InParanoid" id="M1A8K6"/>
<dbReference type="Gramene" id="PGSC0003DMT400017103">
    <property type="protein sequence ID" value="PGSC0003DMT400017103"/>
    <property type="gene ID" value="PGSC0003DMG401006676"/>
</dbReference>
<accession>M1A8K6</accession>
<dbReference type="Proteomes" id="UP000011115">
    <property type="component" value="Unassembled WGS sequence"/>
</dbReference>
<dbReference type="HOGENOM" id="CLU_2089065_0_0_1"/>
<dbReference type="AlphaFoldDB" id="M1A8K6"/>
<reference evidence="2" key="2">
    <citation type="submission" date="2015-06" db="UniProtKB">
        <authorList>
            <consortium name="EnsemblPlants"/>
        </authorList>
    </citation>
    <scope>IDENTIFICATION</scope>
    <source>
        <strain evidence="2">DM1-3 516 R44</strain>
    </source>
</reference>
<protein>
    <recommendedName>
        <fullName evidence="1">DUF4283 domain-containing protein</fullName>
    </recommendedName>
</protein>
<keyword evidence="3" id="KW-1185">Reference proteome</keyword>
<dbReference type="Pfam" id="PF14111">
    <property type="entry name" value="DUF4283"/>
    <property type="match status" value="1"/>
</dbReference>
<evidence type="ECO:0000259" key="1">
    <source>
        <dbReference type="Pfam" id="PF14111"/>
    </source>
</evidence>